<gene>
    <name evidence="7" type="ORF">E4P82_08200</name>
</gene>
<evidence type="ECO:0000313" key="8">
    <source>
        <dbReference type="Proteomes" id="UP000760480"/>
    </source>
</evidence>
<keyword evidence="8" id="KW-1185">Reference proteome</keyword>
<protein>
    <submittedName>
        <fullName evidence="7">GMC family oxidoreductase</fullName>
    </submittedName>
</protein>
<evidence type="ECO:0000256" key="2">
    <source>
        <dbReference type="ARBA" id="ARBA00010790"/>
    </source>
</evidence>
<sequence length="469" mass="51305">MIYDALDPSIALDRTADIAIVGSGPAGITLARVLGTQREVLLLEAGGSETSASSNDCLAGEVSGLDYPLNETRARQFGGATALWAGYCAVFDQIDFEARPWVSYSGWPFDIAELTEHYPDAAKRLHIADACFDLKAFEEYGEPFLSRLNANHYHLDIWRFGESKADFARENRDFLDRSYSVHVLTNGCVISINLTDDGGSVSSLSIHTLSGASGTVRAKYFILAAGGIETPRLMLASRDLCDKGVGNAHDHVGRWFMEHPHVSIEGIEMAPNPALSRWTGVTQTGDGRKFTYCAGLRPDAQARLGVLNARAHFYRTPAMAADAAPRVGLFFEQAPNPASRLTLTNDKDGFGLPRVCLHWDVSNIDRRSHRILGDLLADDLIHSGSAIRIGPIHVSDRILYSNHQLGTTRMSKHPRDGVVDENCKVHGIDNLYIAGGSVFPTVSWANPTVTVLALTLRLAWHLVNRILRS</sequence>
<proteinExistence type="inferred from homology"/>
<comment type="similarity">
    <text evidence="2">Belongs to the GMC oxidoreductase family.</text>
</comment>
<feature type="domain" description="Glucose-methanol-choline oxidoreductase C-terminal" evidence="6">
    <location>
        <begin position="335"/>
        <end position="454"/>
    </location>
</feature>
<evidence type="ECO:0000256" key="3">
    <source>
        <dbReference type="ARBA" id="ARBA00022630"/>
    </source>
</evidence>
<dbReference type="RefSeq" id="WP_169248440.1">
    <property type="nucleotide sequence ID" value="NZ_SPMZ01000022.1"/>
</dbReference>
<evidence type="ECO:0000313" key="7">
    <source>
        <dbReference type="EMBL" id="NMQ19180.1"/>
    </source>
</evidence>
<dbReference type="InterPro" id="IPR007867">
    <property type="entry name" value="GMC_OxRtase_C"/>
</dbReference>
<dbReference type="PANTHER" id="PTHR42784">
    <property type="entry name" value="PYRANOSE 2-OXIDASE"/>
    <property type="match status" value="1"/>
</dbReference>
<dbReference type="InterPro" id="IPR036188">
    <property type="entry name" value="FAD/NAD-bd_sf"/>
</dbReference>
<accession>A0ABX1TIG8</accession>
<comment type="cofactor">
    <cofactor evidence="1">
        <name>FAD</name>
        <dbReference type="ChEBI" id="CHEBI:57692"/>
    </cofactor>
</comment>
<dbReference type="PANTHER" id="PTHR42784:SF1">
    <property type="entry name" value="PYRANOSE 2-OXIDASE"/>
    <property type="match status" value="1"/>
</dbReference>
<dbReference type="EMBL" id="SPMZ01000022">
    <property type="protein sequence ID" value="NMQ19180.1"/>
    <property type="molecule type" value="Genomic_DNA"/>
</dbReference>
<dbReference type="Proteomes" id="UP000760480">
    <property type="component" value="Unassembled WGS sequence"/>
</dbReference>
<comment type="caution">
    <text evidence="7">The sequence shown here is derived from an EMBL/GenBank/DDBJ whole genome shotgun (WGS) entry which is preliminary data.</text>
</comment>
<name>A0ABX1TIG8_9GAMM</name>
<dbReference type="Gene3D" id="3.50.50.60">
    <property type="entry name" value="FAD/NAD(P)-binding domain"/>
    <property type="match status" value="2"/>
</dbReference>
<keyword evidence="4" id="KW-0274">FAD</keyword>
<dbReference type="InterPro" id="IPR051473">
    <property type="entry name" value="P2Ox-like"/>
</dbReference>
<evidence type="ECO:0000256" key="4">
    <source>
        <dbReference type="ARBA" id="ARBA00022827"/>
    </source>
</evidence>
<dbReference type="Pfam" id="PF05199">
    <property type="entry name" value="GMC_oxred_C"/>
    <property type="match status" value="1"/>
</dbReference>
<organism evidence="7 8">
    <name type="scientific">Candidatus Competibacter phosphatis</name>
    <dbReference type="NCBI Taxonomy" id="221280"/>
    <lineage>
        <taxon>Bacteria</taxon>
        <taxon>Pseudomonadati</taxon>
        <taxon>Pseudomonadota</taxon>
        <taxon>Gammaproteobacteria</taxon>
        <taxon>Candidatus Competibacteraceae</taxon>
        <taxon>Candidatus Competibacter</taxon>
    </lineage>
</organism>
<reference evidence="7 8" key="1">
    <citation type="submission" date="2019-03" db="EMBL/GenBank/DDBJ databases">
        <title>Metabolic reconstructions from genomes of highly enriched 'Candidatus Accumulibacter' and 'Candidatus Competibacter' bioreactor populations.</title>
        <authorList>
            <person name="Annavajhala M.K."/>
            <person name="Welles L."/>
            <person name="Abbas B."/>
            <person name="Sorokin D."/>
            <person name="Park H."/>
            <person name="Van Loosdrecht M."/>
            <person name="Chandran K."/>
        </authorList>
    </citation>
    <scope>NUCLEOTIDE SEQUENCE [LARGE SCALE GENOMIC DNA]</scope>
    <source>
        <strain evidence="7 8">SBR_G</strain>
    </source>
</reference>
<evidence type="ECO:0000256" key="1">
    <source>
        <dbReference type="ARBA" id="ARBA00001974"/>
    </source>
</evidence>
<dbReference type="SUPFAM" id="SSF51905">
    <property type="entry name" value="FAD/NAD(P)-binding domain"/>
    <property type="match status" value="1"/>
</dbReference>
<evidence type="ECO:0000259" key="6">
    <source>
        <dbReference type="Pfam" id="PF05199"/>
    </source>
</evidence>
<evidence type="ECO:0000256" key="5">
    <source>
        <dbReference type="ARBA" id="ARBA00023002"/>
    </source>
</evidence>
<keyword evidence="3" id="KW-0285">Flavoprotein</keyword>
<keyword evidence="5" id="KW-0560">Oxidoreductase</keyword>